<keyword evidence="1" id="KW-1185">Reference proteome</keyword>
<name>A0ABM1MEK0_NICVS</name>
<organism evidence="1 2">
    <name type="scientific">Nicrophorus vespilloides</name>
    <name type="common">Boreal carrion beetle</name>
    <dbReference type="NCBI Taxonomy" id="110193"/>
    <lineage>
        <taxon>Eukaryota</taxon>
        <taxon>Metazoa</taxon>
        <taxon>Ecdysozoa</taxon>
        <taxon>Arthropoda</taxon>
        <taxon>Hexapoda</taxon>
        <taxon>Insecta</taxon>
        <taxon>Pterygota</taxon>
        <taxon>Neoptera</taxon>
        <taxon>Endopterygota</taxon>
        <taxon>Coleoptera</taxon>
        <taxon>Polyphaga</taxon>
        <taxon>Staphyliniformia</taxon>
        <taxon>Silphidae</taxon>
        <taxon>Nicrophorinae</taxon>
        <taxon>Nicrophorus</taxon>
    </lineage>
</organism>
<evidence type="ECO:0000313" key="2">
    <source>
        <dbReference type="RefSeq" id="XP_017773000.1"/>
    </source>
</evidence>
<evidence type="ECO:0000313" key="1">
    <source>
        <dbReference type="Proteomes" id="UP000695000"/>
    </source>
</evidence>
<reference evidence="2" key="1">
    <citation type="submission" date="2025-08" db="UniProtKB">
        <authorList>
            <consortium name="RefSeq"/>
        </authorList>
    </citation>
    <scope>IDENTIFICATION</scope>
    <source>
        <tissue evidence="2">Whole Larva</tissue>
    </source>
</reference>
<sequence>MTNNEEPFYNLGGNTIGEHKRNFNNYVNNLNNLNTSEVIQIITNLKPRNLQEQLFHLNLLCKYEQHYLLLQNLMNGNRILNKLTIRDHKFCKYIVDNTTANDFVEDICPNISYVTRVNLIQNMTWAFEEPADLYFNSIREKYGLREAILILPSCTRPLIETILKETKCRIKLKHLIKLHQKFPGIIKFYFENSNDSIDEYKALCAYLIYNDPDALDKIPCSGRKIFLKYFTVKEKEVIEKPSDYLKYLKIINKEMKKRGLSFDVILKNVFPKKCDDFSLNYTITSVLNMYPKHLRATAILDTYKEIYGTNYAESVDKHFLDIIDIKDYEDFKKDDDYIEYNPKEISIPLIKNKINVTSNLFERRKLLEKMIKTCKLNESNEALLEVLKYFCQRHRNDTILSRQGVLDEILHNFKISNLSEEHWHYLKEILLVFKVNNEYYNNKFKYLEIIILRNIENDLDYMEEFKEYLEIVKFCHFWNKITDYPEHERLLILRYPEIFDTENVNVLHEQKLQFLQKIFDFNRRNKSMFINPHDYPELIDLVFEHLAEGHRHLASSCIESIFKCTTDFNEKVKIADKYFAISKFSNNDTIYFWALNFKPDLLLLHLDNVIHNYKNANFYYELNKMHYTALRQSVMYKAISMFNSNELKEVEKAIQILCYQSNYLDLIKMYPPLEVNVYQTNASENIKLNTKILDSLKKFPIPSESLETIFKYCFKDYLQNALETLYFASYHCISSVFEKQIVQLLNRSVTVRKHAIFLTKQLSKLSTKLSLLSSLSKTEKNVSIKKYIFSSIFGLFLANQTDTIYNMLVENLKLLDENDSESLAMILNIYDISTIFKSKYIQILWEYLKEKNKGFELQLIRHMDEEIIKTLPIYLGDEILRLVIFEHQDEGQNFIYKYLKISQTLDTFWKAIHDYISAPYRNNLGFGTKLNKLNQLFNTLISTFISNAKESSNKTLCSNMFNGFNNLYLSNSLAYLQLKLDLTNHYVQFGLQPFERYLITKQRDYLGSEMLEIYWECVKDVFDNVRYYYDWQRDQWDIHMELLESILSLDKSSGTKILVLYLMPKPERKDVTDLNRINKMLDIIKQDMNGTIEVYYNRYIAQ</sequence>
<dbReference type="Proteomes" id="UP000695000">
    <property type="component" value="Unplaced"/>
</dbReference>
<accession>A0ABM1MEK0</accession>
<gene>
    <name evidence="2" type="primary">LOC108560074</name>
</gene>
<protein>
    <submittedName>
        <fullName evidence="2">Uncharacterized protein LOC108560074</fullName>
    </submittedName>
</protein>
<dbReference type="RefSeq" id="XP_017773000.1">
    <property type="nucleotide sequence ID" value="XM_017917511.1"/>
</dbReference>
<dbReference type="GeneID" id="108560074"/>
<proteinExistence type="predicted"/>